<dbReference type="InterPro" id="IPR014746">
    <property type="entry name" value="Gln_synth/guanido_kin_cat_dom"/>
</dbReference>
<proteinExistence type="predicted"/>
<dbReference type="RefSeq" id="WP_109338814.1">
    <property type="nucleotide sequence ID" value="NZ_CP029347.1"/>
</dbReference>
<organism evidence="1 2">
    <name type="scientific">Saliniradius amylolyticus</name>
    <dbReference type="NCBI Taxonomy" id="2183582"/>
    <lineage>
        <taxon>Bacteria</taxon>
        <taxon>Pseudomonadati</taxon>
        <taxon>Pseudomonadota</taxon>
        <taxon>Gammaproteobacteria</taxon>
        <taxon>Alteromonadales</taxon>
        <taxon>Alteromonadaceae</taxon>
        <taxon>Saliniradius</taxon>
    </lineage>
</organism>
<sequence length="484" mass="53410">MGREIDRDTFSHEDEVQFCNKLDAQLGALKERLERPGFSSGPASLGAEVELYIIDKDGCPAALNTELLDAMQSPLLTEELNRFNLEINLSPVSASGTPFTTMQKELAAVLTRLKADAAAFDARIVSIGILPTLSRSDLSREYMTDLPRYRALTNSLTGDKTGAFSLDINAAESLKMQSDELTLEGANTSFQVHLKVPAGRFADYYNAAQLVTPLVMAVSGNSPTFLGKRLWQETRIALFKQCIDDRDTKNSSWRQPARVSFGHGWVHHSAWELFAQNVSLYPPLIPYVFPDSAAFAELCLHHGTVWSWNRAVFDASADGHLRIEFRALPSGPTLTDMMANAAFLTGLTVAYAEKIRGLLPAIPFRYAEYNFYRAAKDGLSANILWPRLKQHGVSESPVRKILPAQLSIAAEGLRQLGVDSAETDAMIRVIEQRLASGQTGAAWQLAQLARYEQKKAVGSPLKAMLQDYIEQSESGLPVGQWRLS</sequence>
<accession>A0A2S2E2A4</accession>
<protein>
    <recommendedName>
        <fullName evidence="3">Glutamate--cysteine ligase</fullName>
    </recommendedName>
</protein>
<evidence type="ECO:0000313" key="2">
    <source>
        <dbReference type="Proteomes" id="UP000245728"/>
    </source>
</evidence>
<dbReference type="KEGG" id="salh:HMF8227_00651"/>
<dbReference type="OrthoDB" id="240589at2"/>
<dbReference type="Gene3D" id="3.30.590.20">
    <property type="match status" value="1"/>
</dbReference>
<dbReference type="SUPFAM" id="SSF55931">
    <property type="entry name" value="Glutamine synthetase/guanido kinase"/>
    <property type="match status" value="1"/>
</dbReference>
<keyword evidence="2" id="KW-1185">Reference proteome</keyword>
<dbReference type="PANTHER" id="PTHR36510:SF3">
    <property type="entry name" value="CONSERVED PROTEIN"/>
    <property type="match status" value="1"/>
</dbReference>
<evidence type="ECO:0008006" key="3">
    <source>
        <dbReference type="Google" id="ProtNLM"/>
    </source>
</evidence>
<dbReference type="InterPro" id="IPR006336">
    <property type="entry name" value="GCS2"/>
</dbReference>
<reference evidence="1 2" key="1">
    <citation type="submission" date="2018-05" db="EMBL/GenBank/DDBJ databases">
        <title>Salinimonas sp. HMF8227 Genome sequencing and assembly.</title>
        <authorList>
            <person name="Kang H."/>
            <person name="Kang J."/>
            <person name="Cha I."/>
            <person name="Kim H."/>
            <person name="Joh K."/>
        </authorList>
    </citation>
    <scope>NUCLEOTIDE SEQUENCE [LARGE SCALE GENOMIC DNA]</scope>
    <source>
        <strain evidence="1 2">HMF8227</strain>
    </source>
</reference>
<dbReference type="Pfam" id="PF04107">
    <property type="entry name" value="GCS2"/>
    <property type="match status" value="1"/>
</dbReference>
<dbReference type="AlphaFoldDB" id="A0A2S2E2A4"/>
<evidence type="ECO:0000313" key="1">
    <source>
        <dbReference type="EMBL" id="AWL11147.1"/>
    </source>
</evidence>
<dbReference type="PANTHER" id="PTHR36510">
    <property type="entry name" value="GLUTAMATE--CYSTEINE LIGASE 2-RELATED"/>
    <property type="match status" value="1"/>
</dbReference>
<dbReference type="InterPro" id="IPR050141">
    <property type="entry name" value="GCL_type2/YbdK_subfam"/>
</dbReference>
<dbReference type="Proteomes" id="UP000245728">
    <property type="component" value="Chromosome"/>
</dbReference>
<dbReference type="EMBL" id="CP029347">
    <property type="protein sequence ID" value="AWL11147.1"/>
    <property type="molecule type" value="Genomic_DNA"/>
</dbReference>
<dbReference type="GO" id="GO:0016879">
    <property type="term" value="F:ligase activity, forming carbon-nitrogen bonds"/>
    <property type="evidence" value="ECO:0007669"/>
    <property type="project" value="TreeGrafter"/>
</dbReference>
<gene>
    <name evidence="1" type="ORF">HMF8227_00651</name>
</gene>
<name>A0A2S2E2A4_9ALTE</name>